<keyword evidence="1" id="KW-1133">Transmembrane helix</keyword>
<evidence type="ECO:0000313" key="3">
    <source>
        <dbReference type="Proteomes" id="UP000198601"/>
    </source>
</evidence>
<protein>
    <submittedName>
        <fullName evidence="2">Uncharacterized protein</fullName>
    </submittedName>
</protein>
<keyword evidence="3" id="KW-1185">Reference proteome</keyword>
<keyword evidence="1" id="KW-0472">Membrane</keyword>
<gene>
    <name evidence="2" type="ORF">SAMN04487970_10302</name>
</gene>
<sequence length="233" mass="27174">MFAPQKKDIIFILFFICLYSLCYCFLIYIEKQERFHVLSNELYTNHHAVFINNDNYDWLKSLRSKSSYRVFIEYNDTHRLLLEQSDDWSPPIITGRFFSKTDKSAKAVIGKEMTKYVKENNEKKYISFQGEDFEVIGVMGASFANSTDYLILLYKPNPFPITSGARIILDSNRKSTVTDITNTIIKMNPLVTLIESTQKGLSRTANIPFISRLLINQLLGYQDVRNRRIYPES</sequence>
<accession>A0A1G4SJN8</accession>
<organism evidence="2 3">
    <name type="scientific">Paenibacillus tianmuensis</name>
    <dbReference type="NCBI Taxonomy" id="624147"/>
    <lineage>
        <taxon>Bacteria</taxon>
        <taxon>Bacillati</taxon>
        <taxon>Bacillota</taxon>
        <taxon>Bacilli</taxon>
        <taxon>Bacillales</taxon>
        <taxon>Paenibacillaceae</taxon>
        <taxon>Paenibacillus</taxon>
    </lineage>
</organism>
<dbReference type="OrthoDB" id="2558183at2"/>
<evidence type="ECO:0000313" key="2">
    <source>
        <dbReference type="EMBL" id="SCW69424.1"/>
    </source>
</evidence>
<dbReference type="Proteomes" id="UP000198601">
    <property type="component" value="Unassembled WGS sequence"/>
</dbReference>
<dbReference type="RefSeq" id="WP_143006921.1">
    <property type="nucleotide sequence ID" value="NZ_FMTT01000030.1"/>
</dbReference>
<name>A0A1G4SJN8_9BACL</name>
<keyword evidence="1" id="KW-0812">Transmembrane</keyword>
<dbReference type="EMBL" id="FMTT01000030">
    <property type="protein sequence ID" value="SCW69424.1"/>
    <property type="molecule type" value="Genomic_DNA"/>
</dbReference>
<proteinExistence type="predicted"/>
<evidence type="ECO:0000256" key="1">
    <source>
        <dbReference type="SAM" id="Phobius"/>
    </source>
</evidence>
<feature type="transmembrane region" description="Helical" evidence="1">
    <location>
        <begin position="9"/>
        <end position="29"/>
    </location>
</feature>
<reference evidence="3" key="1">
    <citation type="submission" date="2016-10" db="EMBL/GenBank/DDBJ databases">
        <authorList>
            <person name="Varghese N."/>
            <person name="Submissions S."/>
        </authorList>
    </citation>
    <scope>NUCLEOTIDE SEQUENCE [LARGE SCALE GENOMIC DNA]</scope>
    <source>
        <strain evidence="3">CGMCC 1.8946</strain>
    </source>
</reference>
<dbReference type="AlphaFoldDB" id="A0A1G4SJN8"/>